<evidence type="ECO:0000256" key="8">
    <source>
        <dbReference type="HAMAP-Rule" id="MF_00222"/>
    </source>
</evidence>
<dbReference type="GO" id="GO:0008652">
    <property type="term" value="P:amino acid biosynthetic process"/>
    <property type="evidence" value="ECO:0007669"/>
    <property type="project" value="UniProtKB-KW"/>
</dbReference>
<dbReference type="InterPro" id="IPR046346">
    <property type="entry name" value="Aminoacid_DH-like_N_sf"/>
</dbReference>
<feature type="binding site" evidence="8">
    <location>
        <position position="246"/>
    </location>
    <ligand>
        <name>shikimate</name>
        <dbReference type="ChEBI" id="CHEBI:36208"/>
    </ligand>
</feature>
<dbReference type="AlphaFoldDB" id="A0A0M6XRI7"/>
<dbReference type="GO" id="GO:0050661">
    <property type="term" value="F:NADP binding"/>
    <property type="evidence" value="ECO:0007669"/>
    <property type="project" value="InterPro"/>
</dbReference>
<keyword evidence="4 8" id="KW-0521">NADP</keyword>
<dbReference type="GO" id="GO:0009423">
    <property type="term" value="P:chorismate biosynthetic process"/>
    <property type="evidence" value="ECO:0007669"/>
    <property type="project" value="UniProtKB-UniRule"/>
</dbReference>
<feature type="binding site" evidence="8">
    <location>
        <position position="87"/>
    </location>
    <ligand>
        <name>shikimate</name>
        <dbReference type="ChEBI" id="CHEBI:36208"/>
    </ligand>
</feature>
<dbReference type="InterPro" id="IPR006151">
    <property type="entry name" value="Shikm_DH/Glu-tRNA_Rdtase"/>
</dbReference>
<dbReference type="NCBIfam" id="TIGR00507">
    <property type="entry name" value="aroE"/>
    <property type="match status" value="1"/>
</dbReference>
<keyword evidence="5 8" id="KW-0560">Oxidoreductase</keyword>
<evidence type="ECO:0000256" key="7">
    <source>
        <dbReference type="ARBA" id="ARBA00049442"/>
    </source>
</evidence>
<dbReference type="PANTHER" id="PTHR21089">
    <property type="entry name" value="SHIKIMATE DEHYDROGENASE"/>
    <property type="match status" value="1"/>
</dbReference>
<feature type="binding site" evidence="8">
    <location>
        <begin position="151"/>
        <end position="156"/>
    </location>
    <ligand>
        <name>NADP(+)</name>
        <dbReference type="ChEBI" id="CHEBI:58349"/>
    </ligand>
</feature>
<accession>A0A0M6XRI7</accession>
<feature type="binding site" evidence="8">
    <location>
        <position position="78"/>
    </location>
    <ligand>
        <name>NADP(+)</name>
        <dbReference type="ChEBI" id="CHEBI:58349"/>
    </ligand>
</feature>
<evidence type="ECO:0000256" key="3">
    <source>
        <dbReference type="ARBA" id="ARBA00022605"/>
    </source>
</evidence>
<feature type="binding site" evidence="8">
    <location>
        <position position="216"/>
    </location>
    <ligand>
        <name>NADP(+)</name>
        <dbReference type="ChEBI" id="CHEBI:58349"/>
    </ligand>
</feature>
<comment type="subunit">
    <text evidence="8">Homodimer.</text>
</comment>
<evidence type="ECO:0000259" key="9">
    <source>
        <dbReference type="Pfam" id="PF01488"/>
    </source>
</evidence>
<feature type="binding site" evidence="8">
    <location>
        <position position="218"/>
    </location>
    <ligand>
        <name>shikimate</name>
        <dbReference type="ChEBI" id="CHEBI:36208"/>
    </ligand>
</feature>
<dbReference type="GO" id="GO:0009073">
    <property type="term" value="P:aromatic amino acid family biosynthetic process"/>
    <property type="evidence" value="ECO:0007669"/>
    <property type="project" value="UniProtKB-KW"/>
</dbReference>
<evidence type="ECO:0000313" key="13">
    <source>
        <dbReference type="Proteomes" id="UP000048908"/>
    </source>
</evidence>
<comment type="similarity">
    <text evidence="8">Belongs to the shikimate dehydrogenase family.</text>
</comment>
<dbReference type="UniPathway" id="UPA00053">
    <property type="reaction ID" value="UER00087"/>
</dbReference>
<protein>
    <recommendedName>
        <fullName evidence="2 8">Shikimate dehydrogenase (NADP(+))</fullName>
        <shortName evidence="8">SDH</shortName>
        <ecNumber evidence="2 8">1.1.1.25</ecNumber>
    </recommendedName>
</protein>
<dbReference type="InterPro" id="IPR022893">
    <property type="entry name" value="Shikimate_DH_fam"/>
</dbReference>
<comment type="catalytic activity">
    <reaction evidence="7 8">
        <text>shikimate + NADP(+) = 3-dehydroshikimate + NADPH + H(+)</text>
        <dbReference type="Rhea" id="RHEA:17737"/>
        <dbReference type="ChEBI" id="CHEBI:15378"/>
        <dbReference type="ChEBI" id="CHEBI:16630"/>
        <dbReference type="ChEBI" id="CHEBI:36208"/>
        <dbReference type="ChEBI" id="CHEBI:57783"/>
        <dbReference type="ChEBI" id="CHEBI:58349"/>
        <dbReference type="EC" id="1.1.1.25"/>
    </reaction>
</comment>
<feature type="active site" description="Proton acceptor" evidence="8">
    <location>
        <position position="66"/>
    </location>
</feature>
<dbReference type="Proteomes" id="UP000048908">
    <property type="component" value="Unassembled WGS sequence"/>
</dbReference>
<feature type="domain" description="Shikimate dehydrogenase substrate binding N-terminal" evidence="10">
    <location>
        <begin position="7"/>
        <end position="89"/>
    </location>
</feature>
<feature type="binding site" evidence="8">
    <location>
        <position position="62"/>
    </location>
    <ligand>
        <name>shikimate</name>
        <dbReference type="ChEBI" id="CHEBI:36208"/>
    </ligand>
</feature>
<dbReference type="Pfam" id="PF08501">
    <property type="entry name" value="Shikimate_dh_N"/>
    <property type="match status" value="1"/>
</dbReference>
<dbReference type="OrthoDB" id="9792692at2"/>
<dbReference type="InterPro" id="IPR011342">
    <property type="entry name" value="Shikimate_DH"/>
</dbReference>
<reference evidence="12 13" key="1">
    <citation type="submission" date="2015-07" db="EMBL/GenBank/DDBJ databases">
        <authorList>
            <person name="Noorani M."/>
        </authorList>
    </citation>
    <scope>NUCLEOTIDE SEQUENCE [LARGE SCALE GENOMIC DNA]</scope>
    <source>
        <strain evidence="12 13">CECT 5088</strain>
    </source>
</reference>
<dbReference type="Gene3D" id="3.40.50.10860">
    <property type="entry name" value="Leucine Dehydrogenase, chain A, domain 1"/>
    <property type="match status" value="1"/>
</dbReference>
<dbReference type="InterPro" id="IPR013708">
    <property type="entry name" value="Shikimate_DH-bd_N"/>
</dbReference>
<keyword evidence="6 8" id="KW-0057">Aromatic amino acid biosynthesis</keyword>
<evidence type="ECO:0000259" key="10">
    <source>
        <dbReference type="Pfam" id="PF08501"/>
    </source>
</evidence>
<evidence type="ECO:0000256" key="4">
    <source>
        <dbReference type="ARBA" id="ARBA00022857"/>
    </source>
</evidence>
<dbReference type="EMBL" id="CXPG01000014">
    <property type="protein sequence ID" value="CTQ32781.1"/>
    <property type="molecule type" value="Genomic_DNA"/>
</dbReference>
<dbReference type="CDD" id="cd01065">
    <property type="entry name" value="NAD_bind_Shikimate_DH"/>
    <property type="match status" value="1"/>
</dbReference>
<evidence type="ECO:0000256" key="6">
    <source>
        <dbReference type="ARBA" id="ARBA00023141"/>
    </source>
</evidence>
<comment type="function">
    <text evidence="8">Involved in the biosynthesis of the chorismate, which leads to the biosynthesis of aromatic amino acids. Catalyzes the reversible NADPH linked reduction of 3-dehydroshikimate (DHSA) to yield shikimate (SA).</text>
</comment>
<dbReference type="HAMAP" id="MF_00222">
    <property type="entry name" value="Shikimate_DH_AroE"/>
    <property type="match status" value="1"/>
</dbReference>
<gene>
    <name evidence="8 12" type="primary">aroE</name>
    <name evidence="12" type="ORF">JAN5088_01553</name>
</gene>
<dbReference type="PANTHER" id="PTHR21089:SF1">
    <property type="entry name" value="BIFUNCTIONAL 3-DEHYDROQUINATE DEHYDRATASE_SHIKIMATE DEHYDROGENASE, CHLOROPLASTIC"/>
    <property type="match status" value="1"/>
</dbReference>
<dbReference type="RefSeq" id="WP_055682211.1">
    <property type="nucleotide sequence ID" value="NZ_CXPG01000014.1"/>
</dbReference>
<dbReference type="InterPro" id="IPR036291">
    <property type="entry name" value="NAD(P)-bd_dom_sf"/>
</dbReference>
<dbReference type="GO" id="GO:0004764">
    <property type="term" value="F:shikimate 3-dehydrogenase (NADP+) activity"/>
    <property type="evidence" value="ECO:0007669"/>
    <property type="project" value="UniProtKB-UniRule"/>
</dbReference>
<feature type="binding site" evidence="8">
    <location>
        <position position="239"/>
    </location>
    <ligand>
        <name>NADP(+)</name>
        <dbReference type="ChEBI" id="CHEBI:58349"/>
    </ligand>
</feature>
<dbReference type="Pfam" id="PF18317">
    <property type="entry name" value="SDH_C"/>
    <property type="match status" value="1"/>
</dbReference>
<evidence type="ECO:0000256" key="2">
    <source>
        <dbReference type="ARBA" id="ARBA00012962"/>
    </source>
</evidence>
<feature type="binding site" evidence="8">
    <location>
        <begin position="127"/>
        <end position="131"/>
    </location>
    <ligand>
        <name>NADP(+)</name>
        <dbReference type="ChEBI" id="CHEBI:58349"/>
    </ligand>
</feature>
<dbReference type="SUPFAM" id="SSF53223">
    <property type="entry name" value="Aminoacid dehydrogenase-like, N-terminal domain"/>
    <property type="match status" value="1"/>
</dbReference>
<dbReference type="Pfam" id="PF01488">
    <property type="entry name" value="Shikimate_DH"/>
    <property type="match status" value="1"/>
</dbReference>
<dbReference type="GO" id="GO:0005829">
    <property type="term" value="C:cytosol"/>
    <property type="evidence" value="ECO:0007669"/>
    <property type="project" value="TreeGrafter"/>
</dbReference>
<dbReference type="InterPro" id="IPR041121">
    <property type="entry name" value="SDH_C"/>
</dbReference>
<proteinExistence type="inferred from homology"/>
<feature type="domain" description="SDH C-terminal" evidence="11">
    <location>
        <begin position="239"/>
        <end position="262"/>
    </location>
</feature>
<evidence type="ECO:0000256" key="1">
    <source>
        <dbReference type="ARBA" id="ARBA00004871"/>
    </source>
</evidence>
<feature type="domain" description="Quinate/shikimate 5-dehydrogenase/glutamyl-tRNA reductase" evidence="9">
    <location>
        <begin position="121"/>
        <end position="190"/>
    </location>
</feature>
<name>A0A0M6XRI7_9RHOB</name>
<organism evidence="12 13">
    <name type="scientific">Jannaschia rubra</name>
    <dbReference type="NCBI Taxonomy" id="282197"/>
    <lineage>
        <taxon>Bacteria</taxon>
        <taxon>Pseudomonadati</taxon>
        <taxon>Pseudomonadota</taxon>
        <taxon>Alphaproteobacteria</taxon>
        <taxon>Rhodobacterales</taxon>
        <taxon>Roseobacteraceae</taxon>
        <taxon>Jannaschia</taxon>
    </lineage>
</organism>
<keyword evidence="13" id="KW-1185">Reference proteome</keyword>
<evidence type="ECO:0000256" key="5">
    <source>
        <dbReference type="ARBA" id="ARBA00023002"/>
    </source>
</evidence>
<dbReference type="NCBIfam" id="NF001312">
    <property type="entry name" value="PRK00258.1-4"/>
    <property type="match status" value="1"/>
</dbReference>
<evidence type="ECO:0000259" key="11">
    <source>
        <dbReference type="Pfam" id="PF18317"/>
    </source>
</evidence>
<feature type="binding site" evidence="8">
    <location>
        <begin position="15"/>
        <end position="17"/>
    </location>
    <ligand>
        <name>shikimate</name>
        <dbReference type="ChEBI" id="CHEBI:36208"/>
    </ligand>
</feature>
<dbReference type="STRING" id="282197.SAMN04488517_101716"/>
<keyword evidence="3 8" id="KW-0028">Amino-acid biosynthesis</keyword>
<dbReference type="EC" id="1.1.1.25" evidence="2 8"/>
<sequence>MIPLAGVIGDPIAHSRSPLLHGHWLRRHGIDGHYIPLHVRASDLGGTLALLPRLGFRGVNVTLPHKEAVFALADEATDRARAVGAANTLTFRDGRIHADNTDGAGFIANLRQGAPDWAGDRPALVLGAGGAARGVVAALLDEGVPTVTLANRTAARAEALAGQFDDRVRTIDWNDTGPALADHALLVNTTSLGMTGQPPLDVDLSALPGDAVVTDIVYTPLSTPLLTAAQARGNPTVDGLGMLLHQAAPGFAAWFGVTPQVDDDLRRAVLG</sequence>
<feature type="binding site" evidence="8">
    <location>
        <position position="102"/>
    </location>
    <ligand>
        <name>shikimate</name>
        <dbReference type="ChEBI" id="CHEBI:36208"/>
    </ligand>
</feature>
<evidence type="ECO:0000313" key="12">
    <source>
        <dbReference type="EMBL" id="CTQ32781.1"/>
    </source>
</evidence>
<dbReference type="SUPFAM" id="SSF51735">
    <property type="entry name" value="NAD(P)-binding Rossmann-fold domains"/>
    <property type="match status" value="1"/>
</dbReference>
<dbReference type="Gene3D" id="3.40.50.720">
    <property type="entry name" value="NAD(P)-binding Rossmann-like Domain"/>
    <property type="match status" value="1"/>
</dbReference>
<comment type="pathway">
    <text evidence="1 8">Metabolic intermediate biosynthesis; chorismate biosynthesis; chorismate from D-erythrose 4-phosphate and phosphoenolpyruvate: step 4/7.</text>
</comment>
<dbReference type="GO" id="GO:0019632">
    <property type="term" value="P:shikimate metabolic process"/>
    <property type="evidence" value="ECO:0007669"/>
    <property type="project" value="InterPro"/>
</dbReference>